<dbReference type="RefSeq" id="WP_344066053.1">
    <property type="nucleotide sequence ID" value="NZ_BAAAPN010000050.1"/>
</dbReference>
<dbReference type="Pfam" id="PF16268">
    <property type="entry name" value="DUF4921"/>
    <property type="match status" value="1"/>
</dbReference>
<keyword evidence="3" id="KW-1185">Reference proteome</keyword>
<dbReference type="SUPFAM" id="SSF54197">
    <property type="entry name" value="HIT-like"/>
    <property type="match status" value="1"/>
</dbReference>
<sequence length="445" mass="50075">MGRLVARRLVVRRLIARHLVVRRLVVPRLVATLSLVVAPLTKLPDGTVKQVNPFTGTHVWTIPGRGHRPLHQPVDEVVPVDPAQRNALCAFCPDRYLESPPEKARRVRMAPGWETAYDLPAERLFETTADFRLIPNLFPILSLDYWRTNHGYQISDREIASRRAYFTSPGGREQVLALIARHEPWLLDRGDDAIIGSGIFGGFHDVVIARRHLTDNRADDAVLASSGTLTPDEHHQFIDFTRAAALRLYEKTASVRNVIVFQNWLRPAGASFDHLHKQLVAIDELGRARTLDADRLRTRPRLVEDYLTLLTENGLIVAETSTALAAAGVGHRFPTLEVWLRRPDSDLANLSTAELADFSALLHACHVAMGPHLPVNEEWHYRAPSQQHAIPLRALLKWRISTPAGFEGNSGIYVNTIDPWGVADRTRIWLRERVAELSPGVRIFD</sequence>
<dbReference type="InterPro" id="IPR036265">
    <property type="entry name" value="HIT-like_sf"/>
</dbReference>
<reference evidence="3" key="1">
    <citation type="journal article" date="2019" name="Int. J. Syst. Evol. Microbiol.">
        <title>The Global Catalogue of Microorganisms (GCM) 10K type strain sequencing project: providing services to taxonomists for standard genome sequencing and annotation.</title>
        <authorList>
            <consortium name="The Broad Institute Genomics Platform"/>
            <consortium name="The Broad Institute Genome Sequencing Center for Infectious Disease"/>
            <person name="Wu L."/>
            <person name="Ma J."/>
        </authorList>
    </citation>
    <scope>NUCLEOTIDE SEQUENCE [LARGE SCALE GENOMIC DNA]</scope>
    <source>
        <strain evidence="3">JCM 15591</strain>
    </source>
</reference>
<name>A0ABP4X0C0_9MICO</name>
<dbReference type="Proteomes" id="UP001501475">
    <property type="component" value="Unassembled WGS sequence"/>
</dbReference>
<evidence type="ECO:0000313" key="2">
    <source>
        <dbReference type="EMBL" id="GAA1762282.1"/>
    </source>
</evidence>
<evidence type="ECO:0000313" key="3">
    <source>
        <dbReference type="Proteomes" id="UP001501475"/>
    </source>
</evidence>
<proteinExistence type="predicted"/>
<feature type="domain" description="DUF4921" evidence="1">
    <location>
        <begin position="43"/>
        <end position="431"/>
    </location>
</feature>
<comment type="caution">
    <text evidence="2">The sequence shown here is derived from an EMBL/GenBank/DDBJ whole genome shotgun (WGS) entry which is preliminary data.</text>
</comment>
<protein>
    <submittedName>
        <fullName evidence="2">DUF4921 family protein</fullName>
    </submittedName>
</protein>
<dbReference type="Gene3D" id="3.30.428.10">
    <property type="entry name" value="HIT-like"/>
    <property type="match status" value="1"/>
</dbReference>
<accession>A0ABP4X0C0</accession>
<dbReference type="InterPro" id="IPR032576">
    <property type="entry name" value="DUF4921"/>
</dbReference>
<organism evidence="2 3">
    <name type="scientific">Nostocoides vanveenii</name>
    <dbReference type="NCBI Taxonomy" id="330835"/>
    <lineage>
        <taxon>Bacteria</taxon>
        <taxon>Bacillati</taxon>
        <taxon>Actinomycetota</taxon>
        <taxon>Actinomycetes</taxon>
        <taxon>Micrococcales</taxon>
        <taxon>Intrasporangiaceae</taxon>
        <taxon>Nostocoides</taxon>
    </lineage>
</organism>
<evidence type="ECO:0000259" key="1">
    <source>
        <dbReference type="Pfam" id="PF16268"/>
    </source>
</evidence>
<gene>
    <name evidence="2" type="ORF">GCM10009810_21970</name>
</gene>
<dbReference type="EMBL" id="BAAAPN010000050">
    <property type="protein sequence ID" value="GAA1762282.1"/>
    <property type="molecule type" value="Genomic_DNA"/>
</dbReference>